<sequence>MAGTASIPFPSSFSIGNCTVDVQGSDFICEPLNQSDVEISVPHGGKIKIQVAENGDSTYGDQSFLVINPKDIDSRSKSLLQEVLSIYAKELPAMKYAANTGKKSQFLEKCVSTGKYCTLLLKSKDRDTSRMVIAAVTYQIIPADTQYAEVPLAAVRSNYQQKGIGKLLYSELKKRLQSIGVRTVFCWGDQESKGFWLKQGFVSTAEVDSKGKASGLRMKANIRKALCFPGDSTLMVSHLNKDISTSINPSNDPKQCSRLEVHVNSVASVPLQRQELQSIGEYNDILKDDSSLKDGSSLEVALPDLTFPQSENPNPEVLVKGGHTTNNNKFIGSSPRSGSVDCENSNSLNGGENNRENDFVRLADNADKKPCSCSGPGVKRRAWEASLSSLKSKKVKGGHCDCDVDITCDLSLECDRANNSGSTGSSGGKSCSAILKSLPLIHSCQLSHAAESRSGNILTDEDCGNKLSTGECHRIMLMDIADDVKKSFLTKIIQDLGGAVVSDGNCATHVVTGKARRTLNFCTALCSGAWIISTSWLKASFRESKFVGELPFVLQDEDYLLKYKSELKDAVLRVKAHPRGLLEGYEVCFAKHVQPPVKTLSAIVKSAGGHVRLRLTEVKNPSKTIFVACEEDTEDAMAAAKKGLMTYNSEWFMTCVMKQELDFQSPQFAESL</sequence>
<comment type="caution">
    <text evidence="7">The sequence shown here is derived from an EMBL/GenBank/DDBJ whole genome shotgun (WGS) entry which is preliminary data.</text>
</comment>
<dbReference type="InterPro" id="IPR000182">
    <property type="entry name" value="GNAT_dom"/>
</dbReference>
<dbReference type="PANTHER" id="PTHR23196:SF8">
    <property type="entry name" value="N-ACETYLTRANSFERASE"/>
    <property type="match status" value="1"/>
</dbReference>
<dbReference type="InterPro" id="IPR036420">
    <property type="entry name" value="BRCT_dom_sf"/>
</dbReference>
<proteinExistence type="predicted"/>
<evidence type="ECO:0000256" key="1">
    <source>
        <dbReference type="ARBA" id="ARBA00004123"/>
    </source>
</evidence>
<dbReference type="InterPro" id="IPR051579">
    <property type="entry name" value="DDR_Transcriptional_Reg"/>
</dbReference>
<evidence type="ECO:0008006" key="9">
    <source>
        <dbReference type="Google" id="ProtNLM"/>
    </source>
</evidence>
<evidence type="ECO:0000313" key="8">
    <source>
        <dbReference type="Proteomes" id="UP001177140"/>
    </source>
</evidence>
<feature type="compositionally biased region" description="Polar residues" evidence="4">
    <location>
        <begin position="323"/>
        <end position="337"/>
    </location>
</feature>
<accession>A0AA41UZL2</accession>
<dbReference type="Proteomes" id="UP001177140">
    <property type="component" value="Unassembled WGS sequence"/>
</dbReference>
<dbReference type="InterPro" id="IPR001357">
    <property type="entry name" value="BRCT_dom"/>
</dbReference>
<keyword evidence="8" id="KW-1185">Reference proteome</keyword>
<feature type="region of interest" description="Disordered" evidence="4">
    <location>
        <begin position="305"/>
        <end position="355"/>
    </location>
</feature>
<dbReference type="PROSITE" id="PS51186">
    <property type="entry name" value="GNAT"/>
    <property type="match status" value="1"/>
</dbReference>
<organism evidence="7 8">
    <name type="scientific">Papaver nudicaule</name>
    <name type="common">Iceland poppy</name>
    <dbReference type="NCBI Taxonomy" id="74823"/>
    <lineage>
        <taxon>Eukaryota</taxon>
        <taxon>Viridiplantae</taxon>
        <taxon>Streptophyta</taxon>
        <taxon>Embryophyta</taxon>
        <taxon>Tracheophyta</taxon>
        <taxon>Spermatophyta</taxon>
        <taxon>Magnoliopsida</taxon>
        <taxon>Ranunculales</taxon>
        <taxon>Papaveraceae</taxon>
        <taxon>Papaveroideae</taxon>
        <taxon>Papaver</taxon>
    </lineage>
</organism>
<dbReference type="InterPro" id="IPR016181">
    <property type="entry name" value="Acyl_CoA_acyltransferase"/>
</dbReference>
<evidence type="ECO:0000256" key="3">
    <source>
        <dbReference type="ARBA" id="ARBA00023242"/>
    </source>
</evidence>
<dbReference type="Pfam" id="PF16589">
    <property type="entry name" value="BRCT_2"/>
    <property type="match status" value="1"/>
</dbReference>
<keyword evidence="2" id="KW-0227">DNA damage</keyword>
<feature type="domain" description="N-acetyltransferase" evidence="6">
    <location>
        <begin position="70"/>
        <end position="223"/>
    </location>
</feature>
<protein>
    <recommendedName>
        <fullName evidence="9">N-acetyltransferase</fullName>
    </recommendedName>
</protein>
<keyword evidence="3" id="KW-0539">Nucleus</keyword>
<dbReference type="Pfam" id="PF00583">
    <property type="entry name" value="Acetyltransf_1"/>
    <property type="match status" value="1"/>
</dbReference>
<evidence type="ECO:0000259" key="5">
    <source>
        <dbReference type="PROSITE" id="PS50172"/>
    </source>
</evidence>
<evidence type="ECO:0000256" key="4">
    <source>
        <dbReference type="SAM" id="MobiDB-lite"/>
    </source>
</evidence>
<gene>
    <name evidence="7" type="ORF">MKW94_011565</name>
</gene>
<dbReference type="PROSITE" id="PS50172">
    <property type="entry name" value="BRCT"/>
    <property type="match status" value="2"/>
</dbReference>
<comment type="subcellular location">
    <subcellularLocation>
        <location evidence="1">Nucleus</location>
    </subcellularLocation>
</comment>
<dbReference type="Pfam" id="PF16770">
    <property type="entry name" value="RTT107_BRCT_5"/>
    <property type="match status" value="1"/>
</dbReference>
<name>A0AA41UZL2_PAPNU</name>
<dbReference type="SUPFAM" id="SSF52113">
    <property type="entry name" value="BRCT domain"/>
    <property type="match status" value="2"/>
</dbReference>
<reference evidence="7" key="1">
    <citation type="submission" date="2022-03" db="EMBL/GenBank/DDBJ databases">
        <title>A functionally conserved STORR gene fusion in Papaver species that diverged 16.8 million years ago.</title>
        <authorList>
            <person name="Catania T."/>
        </authorList>
    </citation>
    <scope>NUCLEOTIDE SEQUENCE</scope>
    <source>
        <strain evidence="7">S-191538</strain>
    </source>
</reference>
<dbReference type="GO" id="GO:0016747">
    <property type="term" value="F:acyltransferase activity, transferring groups other than amino-acyl groups"/>
    <property type="evidence" value="ECO:0007669"/>
    <property type="project" value="InterPro"/>
</dbReference>
<dbReference type="Gene3D" id="3.40.630.30">
    <property type="match status" value="1"/>
</dbReference>
<dbReference type="PANTHER" id="PTHR23196">
    <property type="entry name" value="PAX TRANSCRIPTION ACTIVATION DOMAIN INTERACTING PROTEIN"/>
    <property type="match status" value="1"/>
</dbReference>
<evidence type="ECO:0000256" key="2">
    <source>
        <dbReference type="ARBA" id="ARBA00022763"/>
    </source>
</evidence>
<dbReference type="SUPFAM" id="SSF55729">
    <property type="entry name" value="Acyl-CoA N-acyltransferases (Nat)"/>
    <property type="match status" value="1"/>
</dbReference>
<dbReference type="AlphaFoldDB" id="A0AA41UZL2"/>
<dbReference type="CDD" id="cd18432">
    <property type="entry name" value="BRCT_PAXIP1_rpt6_like"/>
    <property type="match status" value="1"/>
</dbReference>
<feature type="domain" description="BRCT" evidence="5">
    <location>
        <begin position="577"/>
        <end position="661"/>
    </location>
</feature>
<dbReference type="Gene3D" id="3.40.50.10190">
    <property type="entry name" value="BRCT domain"/>
    <property type="match status" value="2"/>
</dbReference>
<dbReference type="GO" id="GO:0006974">
    <property type="term" value="P:DNA damage response"/>
    <property type="evidence" value="ECO:0007669"/>
    <property type="project" value="UniProtKB-KW"/>
</dbReference>
<dbReference type="EMBL" id="JAJJMA010051714">
    <property type="protein sequence ID" value="MCL7026027.1"/>
    <property type="molecule type" value="Genomic_DNA"/>
</dbReference>
<dbReference type="GO" id="GO:0005634">
    <property type="term" value="C:nucleus"/>
    <property type="evidence" value="ECO:0007669"/>
    <property type="project" value="UniProtKB-SubCell"/>
</dbReference>
<dbReference type="SMART" id="SM00292">
    <property type="entry name" value="BRCT"/>
    <property type="match status" value="2"/>
</dbReference>
<evidence type="ECO:0000313" key="7">
    <source>
        <dbReference type="EMBL" id="MCL7026027.1"/>
    </source>
</evidence>
<feature type="compositionally biased region" description="Low complexity" evidence="4">
    <location>
        <begin position="343"/>
        <end position="352"/>
    </location>
</feature>
<feature type="domain" description="BRCT" evidence="5">
    <location>
        <begin position="475"/>
        <end position="554"/>
    </location>
</feature>
<evidence type="ECO:0000259" key="6">
    <source>
        <dbReference type="PROSITE" id="PS51186"/>
    </source>
</evidence>
<dbReference type="CDD" id="cd04301">
    <property type="entry name" value="NAT_SF"/>
    <property type="match status" value="1"/>
</dbReference>